<dbReference type="Proteomes" id="UP000886890">
    <property type="component" value="Unassembled WGS sequence"/>
</dbReference>
<reference evidence="5" key="2">
    <citation type="submission" date="2021-04" db="EMBL/GenBank/DDBJ databases">
        <authorList>
            <person name="Gilroy R."/>
        </authorList>
    </citation>
    <scope>NUCLEOTIDE SEQUENCE</scope>
    <source>
        <strain evidence="5">CHK183-1962</strain>
    </source>
</reference>
<sequence>MKVAILGAGNIAKSMAAAVRGLQKRGEDVEPYAVGARELARAEAFAKAEGFAKAYGSYEELVRDPEVDLVYVATPHAMHYAHTKLALEHGKNVLCEKAFTMNAEQAGEVIRLAEEKGLLLTEAIWPRYMPSRQMILDLIDSKVIGNVTSLSANLGYPLTHVDRMVRPELCGGALLDLGVYPLNFACMAFPGDIKDVASTCVKWETGVDAQNSFTLTFEDGRMAVLYSSMLVQSDRLGVINGDKGYIEVQNINNPEEIRIFDLGRTCIRTIPVPEQINGYEYEVMACKEALENGWKECPQMPHSETIRMMKVMDSLRKSWGVIYPMEQSSCSADGTGSAAGRR</sequence>
<dbReference type="InterPro" id="IPR036291">
    <property type="entry name" value="NAD(P)-bd_dom_sf"/>
</dbReference>
<dbReference type="Pfam" id="PF01408">
    <property type="entry name" value="GFO_IDH_MocA"/>
    <property type="match status" value="1"/>
</dbReference>
<keyword evidence="2" id="KW-0560">Oxidoreductase</keyword>
<dbReference type="SUPFAM" id="SSF55347">
    <property type="entry name" value="Glyceraldehyde-3-phosphate dehydrogenase-like, C-terminal domain"/>
    <property type="match status" value="1"/>
</dbReference>
<dbReference type="InterPro" id="IPR050984">
    <property type="entry name" value="Gfo/Idh/MocA_domain"/>
</dbReference>
<dbReference type="Gene3D" id="3.40.50.720">
    <property type="entry name" value="NAD(P)-binding Rossmann-like Domain"/>
    <property type="match status" value="1"/>
</dbReference>
<evidence type="ECO:0000313" key="6">
    <source>
        <dbReference type="Proteomes" id="UP000886890"/>
    </source>
</evidence>
<feature type="domain" description="Gfo/Idh/MocA-like oxidoreductase N-terminal" evidence="3">
    <location>
        <begin position="1"/>
        <end position="121"/>
    </location>
</feature>
<gene>
    <name evidence="5" type="ORF">H9734_07325</name>
</gene>
<name>A0A9D1XDA5_9FIRM</name>
<dbReference type="GO" id="GO:0016491">
    <property type="term" value="F:oxidoreductase activity"/>
    <property type="evidence" value="ECO:0007669"/>
    <property type="project" value="UniProtKB-KW"/>
</dbReference>
<feature type="domain" description="GFO/IDH/MocA-like oxidoreductase" evidence="4">
    <location>
        <begin position="136"/>
        <end position="247"/>
    </location>
</feature>
<dbReference type="PANTHER" id="PTHR22604:SF105">
    <property type="entry name" value="TRANS-1,2-DIHYDROBENZENE-1,2-DIOL DEHYDROGENASE"/>
    <property type="match status" value="1"/>
</dbReference>
<evidence type="ECO:0000313" key="5">
    <source>
        <dbReference type="EMBL" id="HIX77388.1"/>
    </source>
</evidence>
<proteinExistence type="inferred from homology"/>
<dbReference type="SUPFAM" id="SSF51735">
    <property type="entry name" value="NAD(P)-binding Rossmann-fold domains"/>
    <property type="match status" value="1"/>
</dbReference>
<dbReference type="Gene3D" id="3.30.360.10">
    <property type="entry name" value="Dihydrodipicolinate Reductase, domain 2"/>
    <property type="match status" value="1"/>
</dbReference>
<reference evidence="5" key="1">
    <citation type="journal article" date="2021" name="PeerJ">
        <title>Extensive microbial diversity within the chicken gut microbiome revealed by metagenomics and culture.</title>
        <authorList>
            <person name="Gilroy R."/>
            <person name="Ravi A."/>
            <person name="Getino M."/>
            <person name="Pursley I."/>
            <person name="Horton D.L."/>
            <person name="Alikhan N.F."/>
            <person name="Baker D."/>
            <person name="Gharbi K."/>
            <person name="Hall N."/>
            <person name="Watson M."/>
            <person name="Adriaenssens E.M."/>
            <person name="Foster-Nyarko E."/>
            <person name="Jarju S."/>
            <person name="Secka A."/>
            <person name="Antonio M."/>
            <person name="Oren A."/>
            <person name="Chaudhuri R.R."/>
            <person name="La Ragione R."/>
            <person name="Hildebrand F."/>
            <person name="Pallen M.J."/>
        </authorList>
    </citation>
    <scope>NUCLEOTIDE SEQUENCE</scope>
    <source>
        <strain evidence="5">CHK183-1962</strain>
    </source>
</reference>
<dbReference type="GO" id="GO:0000166">
    <property type="term" value="F:nucleotide binding"/>
    <property type="evidence" value="ECO:0007669"/>
    <property type="project" value="InterPro"/>
</dbReference>
<accession>A0A9D1XDA5</accession>
<dbReference type="InterPro" id="IPR000683">
    <property type="entry name" value="Gfo/Idh/MocA-like_OxRdtase_N"/>
</dbReference>
<dbReference type="Pfam" id="PF22725">
    <property type="entry name" value="GFO_IDH_MocA_C3"/>
    <property type="match status" value="1"/>
</dbReference>
<protein>
    <submittedName>
        <fullName evidence="5">Gfo/Idh/MocA family oxidoreductase</fullName>
    </submittedName>
</protein>
<comment type="caution">
    <text evidence="5">The sequence shown here is derived from an EMBL/GenBank/DDBJ whole genome shotgun (WGS) entry which is preliminary data.</text>
</comment>
<evidence type="ECO:0000259" key="4">
    <source>
        <dbReference type="Pfam" id="PF22725"/>
    </source>
</evidence>
<dbReference type="InterPro" id="IPR055170">
    <property type="entry name" value="GFO_IDH_MocA-like_dom"/>
</dbReference>
<dbReference type="PANTHER" id="PTHR22604">
    <property type="entry name" value="OXIDOREDUCTASES"/>
    <property type="match status" value="1"/>
</dbReference>
<evidence type="ECO:0000256" key="1">
    <source>
        <dbReference type="ARBA" id="ARBA00010928"/>
    </source>
</evidence>
<comment type="similarity">
    <text evidence="1">Belongs to the Gfo/Idh/MocA family.</text>
</comment>
<dbReference type="AlphaFoldDB" id="A0A9D1XDA5"/>
<evidence type="ECO:0000259" key="3">
    <source>
        <dbReference type="Pfam" id="PF01408"/>
    </source>
</evidence>
<organism evidence="5 6">
    <name type="scientific">Candidatus Fusicatenibacter merdavium</name>
    <dbReference type="NCBI Taxonomy" id="2838600"/>
    <lineage>
        <taxon>Bacteria</taxon>
        <taxon>Bacillati</taxon>
        <taxon>Bacillota</taxon>
        <taxon>Clostridia</taxon>
        <taxon>Lachnospirales</taxon>
        <taxon>Lachnospiraceae</taxon>
        <taxon>Fusicatenibacter</taxon>
    </lineage>
</organism>
<evidence type="ECO:0000256" key="2">
    <source>
        <dbReference type="ARBA" id="ARBA00023002"/>
    </source>
</evidence>
<dbReference type="EMBL" id="DXEK01000123">
    <property type="protein sequence ID" value="HIX77388.1"/>
    <property type="molecule type" value="Genomic_DNA"/>
</dbReference>